<feature type="domain" description="Chorismate-utilising enzyme C-terminal" evidence="6">
    <location>
        <begin position="188"/>
        <end position="442"/>
    </location>
</feature>
<dbReference type="EC" id="5.4.4.2" evidence="3"/>
<dbReference type="Pfam" id="PF00425">
    <property type="entry name" value="Chorismate_bind"/>
    <property type="match status" value="1"/>
</dbReference>
<evidence type="ECO:0000256" key="4">
    <source>
        <dbReference type="ARBA" id="ARBA00023235"/>
    </source>
</evidence>
<dbReference type="InterPro" id="IPR004561">
    <property type="entry name" value="IsoChor_synthase"/>
</dbReference>
<dbReference type="PANTHER" id="PTHR42839">
    <property type="entry name" value="ISOCHORISMATE SYNTHASE ENTC"/>
    <property type="match status" value="1"/>
</dbReference>
<evidence type="ECO:0000256" key="5">
    <source>
        <dbReference type="ARBA" id="ARBA00041564"/>
    </source>
</evidence>
<evidence type="ECO:0000259" key="6">
    <source>
        <dbReference type="Pfam" id="PF00425"/>
    </source>
</evidence>
<dbReference type="InterPro" id="IPR005801">
    <property type="entry name" value="ADC_synthase"/>
</dbReference>
<comment type="catalytic activity">
    <reaction evidence="1">
        <text>chorismate = isochorismate</text>
        <dbReference type="Rhea" id="RHEA:18985"/>
        <dbReference type="ChEBI" id="CHEBI:29748"/>
        <dbReference type="ChEBI" id="CHEBI:29780"/>
        <dbReference type="EC" id="5.4.4.2"/>
    </reaction>
</comment>
<evidence type="ECO:0000313" key="7">
    <source>
        <dbReference type="EMBL" id="MBP1039710.1"/>
    </source>
</evidence>
<sequence length="451" mass="50422">MKLPEALATAYETGYREFSWIAELPQAEDPLTLFSKSQHTYKGQRFYWQTPAQELTLIGCGQLAHIIPSQLTDLALTQFMNDKQQTIYTNRNLTGTGPLLFGGLPFNQDHPEKTLWGPLDQGLFYLPALMVSFLEGVPYITLNFKASSLADLTDQWQLRQKELQAWLEAPLPLEEETAELRTTEINLEKWLTVVEQTVAAIKEKSSLKKVVLARQLAITNKHPWQSATILKRLAEQQQATYLFALEKEQHLFIGASPERLLQGTEADYTTACIAGSIARGNTPAEDDRLGQELLMDEKNQLEHQIVVDQIARDFQQMIAEELVIQPATLLKNRDIQHLHVPLRGKRKAGTSLLESVKQLHPTPALGGQPKELARDFIAQHEPLGRGMYGGPIGWVSLQNDCGEFAVGIRSAILSKQKGCLYAGCGIVADSAAEAERQETAIKFQPMLRALD</sequence>
<evidence type="ECO:0000313" key="8">
    <source>
        <dbReference type="Proteomes" id="UP000674938"/>
    </source>
</evidence>
<accession>A0A940P291</accession>
<dbReference type="NCBIfam" id="TIGR00543">
    <property type="entry name" value="isochor_syn"/>
    <property type="match status" value="1"/>
</dbReference>
<reference evidence="7" key="1">
    <citation type="submission" date="2020-12" db="EMBL/GenBank/DDBJ databases">
        <title>Vagococcus allomyrinae sp. nov. and Enterococcus lavae sp. nov., isolated from the larvae of Allomyrina dichotoma.</title>
        <authorList>
            <person name="Lee S.D."/>
        </authorList>
    </citation>
    <scope>NUCLEOTIDE SEQUENCE</scope>
    <source>
        <strain evidence="7">BWB3-3</strain>
    </source>
</reference>
<keyword evidence="8" id="KW-1185">Reference proteome</keyword>
<dbReference type="PANTHER" id="PTHR42839:SF1">
    <property type="entry name" value="ISOCHORISMATE SYNTHASE MENF"/>
    <property type="match status" value="1"/>
</dbReference>
<name>A0A940P291_9ENTE</name>
<evidence type="ECO:0000256" key="1">
    <source>
        <dbReference type="ARBA" id="ARBA00000799"/>
    </source>
</evidence>
<organism evidence="7 8">
    <name type="scientific">Vagococcus allomyrinae</name>
    <dbReference type="NCBI Taxonomy" id="2794353"/>
    <lineage>
        <taxon>Bacteria</taxon>
        <taxon>Bacillati</taxon>
        <taxon>Bacillota</taxon>
        <taxon>Bacilli</taxon>
        <taxon>Lactobacillales</taxon>
        <taxon>Enterococcaceae</taxon>
        <taxon>Vagococcus</taxon>
    </lineage>
</organism>
<proteinExistence type="inferred from homology"/>
<dbReference type="EMBL" id="JAEEGA010000001">
    <property type="protein sequence ID" value="MBP1039710.1"/>
    <property type="molecule type" value="Genomic_DNA"/>
</dbReference>
<dbReference type="GO" id="GO:0009697">
    <property type="term" value="P:salicylic acid biosynthetic process"/>
    <property type="evidence" value="ECO:0007669"/>
    <property type="project" value="TreeGrafter"/>
</dbReference>
<dbReference type="Gene3D" id="3.60.120.10">
    <property type="entry name" value="Anthranilate synthase"/>
    <property type="match status" value="1"/>
</dbReference>
<comment type="similarity">
    <text evidence="2">Belongs to the isochorismate synthase family.</text>
</comment>
<keyword evidence="4 7" id="KW-0413">Isomerase</keyword>
<dbReference type="Proteomes" id="UP000674938">
    <property type="component" value="Unassembled WGS sequence"/>
</dbReference>
<comment type="caution">
    <text evidence="7">The sequence shown here is derived from an EMBL/GenBank/DDBJ whole genome shotgun (WGS) entry which is preliminary data.</text>
</comment>
<dbReference type="InterPro" id="IPR015890">
    <property type="entry name" value="Chorismate_C"/>
</dbReference>
<evidence type="ECO:0000256" key="3">
    <source>
        <dbReference type="ARBA" id="ARBA00012824"/>
    </source>
</evidence>
<dbReference type="RefSeq" id="WP_209524602.1">
    <property type="nucleotide sequence ID" value="NZ_JAEEGA010000001.1"/>
</dbReference>
<protein>
    <recommendedName>
        <fullName evidence="3">isochorismate synthase</fullName>
        <ecNumber evidence="3">5.4.4.2</ecNumber>
    </recommendedName>
    <alternativeName>
        <fullName evidence="5">Isochorismate mutase</fullName>
    </alternativeName>
</protein>
<gene>
    <name evidence="7" type="ORF">I6N95_01685</name>
</gene>
<dbReference type="GO" id="GO:0008909">
    <property type="term" value="F:isochorismate synthase activity"/>
    <property type="evidence" value="ECO:0007669"/>
    <property type="project" value="UniProtKB-EC"/>
</dbReference>
<dbReference type="SUPFAM" id="SSF56322">
    <property type="entry name" value="ADC synthase"/>
    <property type="match status" value="1"/>
</dbReference>
<dbReference type="AlphaFoldDB" id="A0A940P291"/>
<evidence type="ECO:0000256" key="2">
    <source>
        <dbReference type="ARBA" id="ARBA00005297"/>
    </source>
</evidence>